<dbReference type="Pfam" id="PF00122">
    <property type="entry name" value="E1-E2_ATPase"/>
    <property type="match status" value="1"/>
</dbReference>
<accession>A0ABR2WUQ5</accession>
<dbReference type="PANTHER" id="PTHR42861">
    <property type="entry name" value="CALCIUM-TRANSPORTING ATPASE"/>
    <property type="match status" value="1"/>
</dbReference>
<dbReference type="PRINTS" id="PR00121">
    <property type="entry name" value="NAKATPASE"/>
</dbReference>
<dbReference type="Gene3D" id="3.40.50.1000">
    <property type="entry name" value="HAD superfamily/HAD-like"/>
    <property type="match status" value="1"/>
</dbReference>
<keyword evidence="5 7" id="KW-1133">Transmembrane helix</keyword>
<comment type="subcellular location">
    <subcellularLocation>
        <location evidence="1">Membrane</location>
        <topology evidence="1">Multi-pass membrane protein</topology>
    </subcellularLocation>
</comment>
<name>A0ABR2WUQ5_9FUNG</name>
<dbReference type="Gene3D" id="3.40.1110.10">
    <property type="entry name" value="Calcium-transporting ATPase, cytoplasmic domain N"/>
    <property type="match status" value="1"/>
</dbReference>
<comment type="caution">
    <text evidence="9">The sequence shown here is derived from an EMBL/GenBank/DDBJ whole genome shotgun (WGS) entry which is preliminary data.</text>
</comment>
<proteinExistence type="predicted"/>
<dbReference type="InterPro" id="IPR059000">
    <property type="entry name" value="ATPase_P-type_domA"/>
</dbReference>
<dbReference type="InterPro" id="IPR001757">
    <property type="entry name" value="P_typ_ATPase"/>
</dbReference>
<dbReference type="SUPFAM" id="SSF81653">
    <property type="entry name" value="Calcium ATPase, transduction domain A"/>
    <property type="match status" value="1"/>
</dbReference>
<dbReference type="InterPro" id="IPR018303">
    <property type="entry name" value="ATPase_P-typ_P_site"/>
</dbReference>
<dbReference type="Proteomes" id="UP001479436">
    <property type="component" value="Unassembled WGS sequence"/>
</dbReference>
<sequence>MEGLPTKATCPSALYARYSVDDTIAELHTNSVNGLVPKQVVERLALYGYNDFDKAEQESILVKFWQAFATNPLILLLFASAAISAVIGQFDDALSITLAIIIVVTVAFIQEQRSEKSLEALTKLVPHHCHVVRDGKLCTILANELVPGDLVRFSVGDRVPADVRIIESVNLEIDESNLTGENKPCQKHTDAIKDNLYTDLHIAERANIAFMGTLIRNGHGVGVVIGTGKQTEFGEVYSMMEEVEVPKTPLQNNMDQLGKQLSYLSFAIIGVIVLIGVFQGRSWLDMFTIGVSLAVAAIPEGLPIVVTVTLALGVLRMANRKAIVKKLPSVEALGSVNVICADKTGTLTMNKMVVTKVYTIADRQITDIKQGLAPLTASLKMLVRIGNLCNNSGRNDRGEPVGQSTEIALIDLLSKTEIPDEREKFTRISEVPFNSDQKWMGVWYSGAGEGKQFYVKGAVERVLEKCTTFYNSEGFTSPLTSNERQEISKRASECANFGLRVIAMAYGKKAEELSFVGFVTMYDPPREGNIT</sequence>
<dbReference type="InterPro" id="IPR023214">
    <property type="entry name" value="HAD_sf"/>
</dbReference>
<dbReference type="SUPFAM" id="SSF81660">
    <property type="entry name" value="Metal cation-transporting ATPase, ATP-binding domain N"/>
    <property type="match status" value="1"/>
</dbReference>
<protein>
    <submittedName>
        <fullName evidence="9">High affinity Ca2+/Mn2+ P-type ATPase-like protein</fullName>
    </submittedName>
</protein>
<evidence type="ECO:0000256" key="4">
    <source>
        <dbReference type="ARBA" id="ARBA00022840"/>
    </source>
</evidence>
<dbReference type="Pfam" id="PF00690">
    <property type="entry name" value="Cation_ATPase_N"/>
    <property type="match status" value="1"/>
</dbReference>
<keyword evidence="4" id="KW-0067">ATP-binding</keyword>
<feature type="domain" description="Cation-transporting P-type ATPase N-terminal" evidence="8">
    <location>
        <begin position="14"/>
        <end position="89"/>
    </location>
</feature>
<evidence type="ECO:0000313" key="10">
    <source>
        <dbReference type="Proteomes" id="UP001479436"/>
    </source>
</evidence>
<dbReference type="Gene3D" id="2.70.150.10">
    <property type="entry name" value="Calcium-transporting ATPase, cytoplasmic transduction domain A"/>
    <property type="match status" value="1"/>
</dbReference>
<evidence type="ECO:0000313" key="9">
    <source>
        <dbReference type="EMBL" id="KAK9765213.1"/>
    </source>
</evidence>
<dbReference type="InterPro" id="IPR023298">
    <property type="entry name" value="ATPase_P-typ_TM_dom_sf"/>
</dbReference>
<dbReference type="EMBL" id="JASJQH010000300">
    <property type="protein sequence ID" value="KAK9765213.1"/>
    <property type="molecule type" value="Genomic_DNA"/>
</dbReference>
<evidence type="ECO:0000259" key="8">
    <source>
        <dbReference type="SMART" id="SM00831"/>
    </source>
</evidence>
<keyword evidence="6 7" id="KW-0472">Membrane</keyword>
<evidence type="ECO:0000256" key="3">
    <source>
        <dbReference type="ARBA" id="ARBA00022741"/>
    </source>
</evidence>
<feature type="transmembrane region" description="Helical" evidence="7">
    <location>
        <begin position="261"/>
        <end position="280"/>
    </location>
</feature>
<feature type="transmembrane region" description="Helical" evidence="7">
    <location>
        <begin position="93"/>
        <end position="109"/>
    </location>
</feature>
<evidence type="ECO:0000256" key="5">
    <source>
        <dbReference type="ARBA" id="ARBA00022989"/>
    </source>
</evidence>
<keyword evidence="10" id="KW-1185">Reference proteome</keyword>
<keyword evidence="3" id="KW-0547">Nucleotide-binding</keyword>
<dbReference type="Pfam" id="PF13246">
    <property type="entry name" value="Cation_ATPase"/>
    <property type="match status" value="1"/>
</dbReference>
<reference evidence="9 10" key="1">
    <citation type="submission" date="2023-04" db="EMBL/GenBank/DDBJ databases">
        <title>Genome of Basidiobolus ranarum AG-B5.</title>
        <authorList>
            <person name="Stajich J.E."/>
            <person name="Carter-House D."/>
            <person name="Gryganskyi A."/>
        </authorList>
    </citation>
    <scope>NUCLEOTIDE SEQUENCE [LARGE SCALE GENOMIC DNA]</scope>
    <source>
        <strain evidence="9 10">AG-B5</strain>
    </source>
</reference>
<dbReference type="SMART" id="SM00831">
    <property type="entry name" value="Cation_ATPase_N"/>
    <property type="match status" value="1"/>
</dbReference>
<dbReference type="SUPFAM" id="SSF81665">
    <property type="entry name" value="Calcium ATPase, transmembrane domain M"/>
    <property type="match status" value="1"/>
</dbReference>
<feature type="transmembrane region" description="Helical" evidence="7">
    <location>
        <begin position="64"/>
        <end position="87"/>
    </location>
</feature>
<keyword evidence="2 7" id="KW-0812">Transmembrane</keyword>
<dbReference type="NCBIfam" id="TIGR01494">
    <property type="entry name" value="ATPase_P-type"/>
    <property type="match status" value="1"/>
</dbReference>
<evidence type="ECO:0000256" key="7">
    <source>
        <dbReference type="SAM" id="Phobius"/>
    </source>
</evidence>
<gene>
    <name evidence="9" type="primary">PMR1_2</name>
    <name evidence="9" type="ORF">K7432_006631</name>
</gene>
<dbReference type="InterPro" id="IPR023299">
    <property type="entry name" value="ATPase_P-typ_cyto_dom_N"/>
</dbReference>
<dbReference type="Gene3D" id="1.20.1110.10">
    <property type="entry name" value="Calcium-transporting ATPase, transmembrane domain"/>
    <property type="match status" value="1"/>
</dbReference>
<dbReference type="InterPro" id="IPR004014">
    <property type="entry name" value="ATPase_P-typ_cation-transptr_N"/>
</dbReference>
<evidence type="ECO:0000256" key="6">
    <source>
        <dbReference type="ARBA" id="ARBA00023136"/>
    </source>
</evidence>
<dbReference type="PRINTS" id="PR00119">
    <property type="entry name" value="CATATPASE"/>
</dbReference>
<feature type="transmembrane region" description="Helical" evidence="7">
    <location>
        <begin position="286"/>
        <end position="315"/>
    </location>
</feature>
<dbReference type="PROSITE" id="PS00154">
    <property type="entry name" value="ATPASE_E1_E2"/>
    <property type="match status" value="1"/>
</dbReference>
<dbReference type="InterPro" id="IPR008250">
    <property type="entry name" value="ATPase_P-typ_transduc_dom_A_sf"/>
</dbReference>
<organism evidence="9 10">
    <name type="scientific">Basidiobolus ranarum</name>
    <dbReference type="NCBI Taxonomy" id="34480"/>
    <lineage>
        <taxon>Eukaryota</taxon>
        <taxon>Fungi</taxon>
        <taxon>Fungi incertae sedis</taxon>
        <taxon>Zoopagomycota</taxon>
        <taxon>Entomophthoromycotina</taxon>
        <taxon>Basidiobolomycetes</taxon>
        <taxon>Basidiobolales</taxon>
        <taxon>Basidiobolaceae</taxon>
        <taxon>Basidiobolus</taxon>
    </lineage>
</organism>
<evidence type="ECO:0000256" key="1">
    <source>
        <dbReference type="ARBA" id="ARBA00004141"/>
    </source>
</evidence>
<evidence type="ECO:0000256" key="2">
    <source>
        <dbReference type="ARBA" id="ARBA00022692"/>
    </source>
</evidence>